<proteinExistence type="predicted"/>
<gene>
    <name evidence="2" type="ORF">EV188_101218</name>
</gene>
<evidence type="ECO:0000313" key="2">
    <source>
        <dbReference type="EMBL" id="TDQ64969.1"/>
    </source>
</evidence>
<dbReference type="RefSeq" id="WP_133824405.1">
    <property type="nucleotide sequence ID" value="NZ_BAABHR010000057.1"/>
</dbReference>
<feature type="region of interest" description="Disordered" evidence="1">
    <location>
        <begin position="1"/>
        <end position="20"/>
    </location>
</feature>
<accession>A0A4R6VMG7</accession>
<evidence type="ECO:0000313" key="3">
    <source>
        <dbReference type="Proteomes" id="UP000295705"/>
    </source>
</evidence>
<dbReference type="EMBL" id="SNYO01000001">
    <property type="protein sequence ID" value="TDQ64969.1"/>
    <property type="molecule type" value="Genomic_DNA"/>
</dbReference>
<dbReference type="AlphaFoldDB" id="A0A4R6VMG7"/>
<reference evidence="2 3" key="1">
    <citation type="submission" date="2019-03" db="EMBL/GenBank/DDBJ databases">
        <title>Genomic Encyclopedia of Type Strains, Phase IV (KMG-IV): sequencing the most valuable type-strain genomes for metagenomic binning, comparative biology and taxonomic classification.</title>
        <authorList>
            <person name="Goeker M."/>
        </authorList>
    </citation>
    <scope>NUCLEOTIDE SEQUENCE [LARGE SCALE GENOMIC DNA]</scope>
    <source>
        <strain evidence="2 3">DSM 45775</strain>
    </source>
</reference>
<name>A0A4R6VMG7_9PSEU</name>
<comment type="caution">
    <text evidence="2">The sequence shown here is derived from an EMBL/GenBank/DDBJ whole genome shotgun (WGS) entry which is preliminary data.</text>
</comment>
<evidence type="ECO:0008006" key="4">
    <source>
        <dbReference type="Google" id="ProtNLM"/>
    </source>
</evidence>
<sequence length="305" mass="31553">MDVSSIDGATQARDEIDTGAVDSAVPRPERAAALRERWFACSSALGWAAAAEWPDAAVDAVCAVATARHDSRAARDHAVERALARWAGARAGAGVGLAETLTDLAALSTAVSGAGDVDGAAVVDARSEGRTEGRGPDGVRLLRAVSLAWTDVACGDIAETAAVDPLSGLASVRYLRTRLAEVYRAARAHGRSAGDELALVVLALDVRDWRRVAPLSIAGEAAGVVFDAGESLAVVGRGTVVVLAPREGLAERAAVLRRLLTRRLAAAEGMVGSPSVRIARLPATHEGACALLERLRGQEPDPDHT</sequence>
<organism evidence="2 3">
    <name type="scientific">Actinomycetospora succinea</name>
    <dbReference type="NCBI Taxonomy" id="663603"/>
    <lineage>
        <taxon>Bacteria</taxon>
        <taxon>Bacillati</taxon>
        <taxon>Actinomycetota</taxon>
        <taxon>Actinomycetes</taxon>
        <taxon>Pseudonocardiales</taxon>
        <taxon>Pseudonocardiaceae</taxon>
        <taxon>Actinomycetospora</taxon>
    </lineage>
</organism>
<keyword evidence="3" id="KW-1185">Reference proteome</keyword>
<evidence type="ECO:0000256" key="1">
    <source>
        <dbReference type="SAM" id="MobiDB-lite"/>
    </source>
</evidence>
<dbReference type="OrthoDB" id="4936366at2"/>
<dbReference type="Proteomes" id="UP000295705">
    <property type="component" value="Unassembled WGS sequence"/>
</dbReference>
<protein>
    <recommendedName>
        <fullName evidence="4">GGDEF domain-containing protein</fullName>
    </recommendedName>
</protein>